<feature type="transmembrane region" description="Helical" evidence="7">
    <location>
        <begin position="18"/>
        <end position="36"/>
    </location>
</feature>
<dbReference type="GO" id="GO:0005886">
    <property type="term" value="C:plasma membrane"/>
    <property type="evidence" value="ECO:0007669"/>
    <property type="project" value="UniProtKB-SubCell"/>
</dbReference>
<organism evidence="9 10">
    <name type="scientific">Catenulispora acidiphila (strain DSM 44928 / JCM 14897 / NBRC 102108 / NRRL B-24433 / ID139908)</name>
    <dbReference type="NCBI Taxonomy" id="479433"/>
    <lineage>
        <taxon>Bacteria</taxon>
        <taxon>Bacillati</taxon>
        <taxon>Actinomycetota</taxon>
        <taxon>Actinomycetes</taxon>
        <taxon>Catenulisporales</taxon>
        <taxon>Catenulisporaceae</taxon>
        <taxon>Catenulispora</taxon>
    </lineage>
</organism>
<feature type="transmembrane region" description="Helical" evidence="7">
    <location>
        <begin position="254"/>
        <end position="269"/>
    </location>
</feature>
<feature type="domain" description="Integral membrane bound transporter" evidence="8">
    <location>
        <begin position="191"/>
        <end position="316"/>
    </location>
</feature>
<sequence>MAAVLSAFGSAVWIEHRAHLHLDIVIAAVAMTMILGRVQRGAHPGDRLIGTAVLVASAASASEVSSLLHRFPLFGDAAFTAAMAATIWIRRFGPRATKAGTVVVVPFITLLVTQGQGVTSHAASYDLWCALIALVAAFWVAVYQVGAAAMGFHEQRPRPPAPPSLITPSSAKRVPASTRMACQMAVALGSAFAVGHMAFHDHWPWAVLTAFIVCSGARGRGDVLHKGVLRAAGASVGTVVATTIAGAFPPGDRWSVVIIFAVLGVASWLREISYVYWAGSVTAVLSLLYGYFGQNAPSLLETRLEAILLGAALGIAASWYVLPVRTGDVLKRRTAEALAALSAFLSSPRGDHTEIRRRQAHFQHAVTQLEQIAKPLRAHRMLTGAALRADTIDAMHTCVEPVRTLASIFASIDAETDTEPAWEPLRRAVAANVGAIRRALGSKPGAPYRRIEAQPSSPASLALTALDAALAELSRFEPRAAPLSSRA</sequence>
<evidence type="ECO:0000256" key="3">
    <source>
        <dbReference type="ARBA" id="ARBA00022692"/>
    </source>
</evidence>
<evidence type="ECO:0000256" key="6">
    <source>
        <dbReference type="ARBA" id="ARBA00043993"/>
    </source>
</evidence>
<dbReference type="STRING" id="479433.Caci_4189"/>
<dbReference type="EMBL" id="CP001700">
    <property type="protein sequence ID" value="ACU73053.1"/>
    <property type="molecule type" value="Genomic_DNA"/>
</dbReference>
<keyword evidence="5 7" id="KW-0472">Membrane</keyword>
<name>C7QI08_CATAD</name>
<dbReference type="eggNOG" id="COG1289">
    <property type="taxonomic scope" value="Bacteria"/>
</dbReference>
<evidence type="ECO:0000256" key="5">
    <source>
        <dbReference type="ARBA" id="ARBA00023136"/>
    </source>
</evidence>
<dbReference type="PANTHER" id="PTHR30509">
    <property type="entry name" value="P-HYDROXYBENZOIC ACID EFFLUX PUMP SUBUNIT-RELATED"/>
    <property type="match status" value="1"/>
</dbReference>
<keyword evidence="10" id="KW-1185">Reference proteome</keyword>
<proteinExistence type="inferred from homology"/>
<dbReference type="HOGENOM" id="CLU_559839_0_0_11"/>
<protein>
    <recommendedName>
        <fullName evidence="8">Integral membrane bound transporter domain-containing protein</fullName>
    </recommendedName>
</protein>
<feature type="transmembrane region" description="Helical" evidence="7">
    <location>
        <begin position="125"/>
        <end position="149"/>
    </location>
</feature>
<feature type="transmembrane region" description="Helical" evidence="7">
    <location>
        <begin position="274"/>
        <end position="292"/>
    </location>
</feature>
<keyword evidence="2" id="KW-1003">Cell membrane</keyword>
<evidence type="ECO:0000259" key="8">
    <source>
        <dbReference type="Pfam" id="PF13515"/>
    </source>
</evidence>
<evidence type="ECO:0000313" key="9">
    <source>
        <dbReference type="EMBL" id="ACU73053.1"/>
    </source>
</evidence>
<dbReference type="Pfam" id="PF13515">
    <property type="entry name" value="FUSC_2"/>
    <property type="match status" value="1"/>
</dbReference>
<dbReference type="InParanoid" id="C7QI08"/>
<evidence type="ECO:0000256" key="2">
    <source>
        <dbReference type="ARBA" id="ARBA00022475"/>
    </source>
</evidence>
<feature type="transmembrane region" description="Helical" evidence="7">
    <location>
        <begin position="228"/>
        <end position="248"/>
    </location>
</feature>
<keyword evidence="4 7" id="KW-1133">Transmembrane helix</keyword>
<gene>
    <name evidence="9" type="ordered locus">Caci_4189</name>
</gene>
<comment type="subcellular location">
    <subcellularLocation>
        <location evidence="1">Cell membrane</location>
        <topology evidence="1">Multi-pass membrane protein</topology>
    </subcellularLocation>
</comment>
<dbReference type="PANTHER" id="PTHR30509:SF9">
    <property type="entry name" value="MULTIDRUG RESISTANCE PROTEIN MDTO"/>
    <property type="match status" value="1"/>
</dbReference>
<dbReference type="Proteomes" id="UP000000851">
    <property type="component" value="Chromosome"/>
</dbReference>
<reference evidence="9 10" key="1">
    <citation type="journal article" date="2009" name="Stand. Genomic Sci.">
        <title>Complete genome sequence of Catenulispora acidiphila type strain (ID 139908).</title>
        <authorList>
            <person name="Copeland A."/>
            <person name="Lapidus A."/>
            <person name="Glavina Del Rio T."/>
            <person name="Nolan M."/>
            <person name="Lucas S."/>
            <person name="Chen F."/>
            <person name="Tice H."/>
            <person name="Cheng J.F."/>
            <person name="Bruce D."/>
            <person name="Goodwin L."/>
            <person name="Pitluck S."/>
            <person name="Mikhailova N."/>
            <person name="Pati A."/>
            <person name="Ivanova N."/>
            <person name="Mavromatis K."/>
            <person name="Chen A."/>
            <person name="Palaniappan K."/>
            <person name="Chain P."/>
            <person name="Land M."/>
            <person name="Hauser L."/>
            <person name="Chang Y.J."/>
            <person name="Jeffries C.D."/>
            <person name="Chertkov O."/>
            <person name="Brettin T."/>
            <person name="Detter J.C."/>
            <person name="Han C."/>
            <person name="Ali Z."/>
            <person name="Tindall B.J."/>
            <person name="Goker M."/>
            <person name="Bristow J."/>
            <person name="Eisen J.A."/>
            <person name="Markowitz V."/>
            <person name="Hugenholtz P."/>
            <person name="Kyrpides N.C."/>
            <person name="Klenk H.P."/>
        </authorList>
    </citation>
    <scope>NUCLEOTIDE SEQUENCE [LARGE SCALE GENOMIC DNA]</scope>
    <source>
        <strain evidence="10">DSM 44928 / JCM 14897 / NBRC 102108 / NRRL B-24433 / ID139908</strain>
    </source>
</reference>
<feature type="transmembrane region" description="Helical" evidence="7">
    <location>
        <begin position="96"/>
        <end position="113"/>
    </location>
</feature>
<evidence type="ECO:0000256" key="1">
    <source>
        <dbReference type="ARBA" id="ARBA00004651"/>
    </source>
</evidence>
<dbReference type="InterPro" id="IPR049453">
    <property type="entry name" value="Memb_transporter_dom"/>
</dbReference>
<comment type="similarity">
    <text evidence="6">Belongs to the YccS/YhfK family.</text>
</comment>
<keyword evidence="3 7" id="KW-0812">Transmembrane</keyword>
<evidence type="ECO:0000313" key="10">
    <source>
        <dbReference type="Proteomes" id="UP000000851"/>
    </source>
</evidence>
<accession>C7QI08</accession>
<dbReference type="AlphaFoldDB" id="C7QI08"/>
<dbReference type="KEGG" id="cai:Caci_4189"/>
<feature type="transmembrane region" description="Helical" evidence="7">
    <location>
        <begin position="304"/>
        <end position="322"/>
    </location>
</feature>
<evidence type="ECO:0000256" key="4">
    <source>
        <dbReference type="ARBA" id="ARBA00022989"/>
    </source>
</evidence>
<evidence type="ECO:0000256" key="7">
    <source>
        <dbReference type="SAM" id="Phobius"/>
    </source>
</evidence>